<evidence type="ECO:0000259" key="2">
    <source>
        <dbReference type="Pfam" id="PF00078"/>
    </source>
</evidence>
<keyword evidence="5" id="KW-1185">Reference proteome</keyword>
<dbReference type="Gene3D" id="3.60.10.10">
    <property type="entry name" value="Endonuclease/exonuclease/phosphatase"/>
    <property type="match status" value="1"/>
</dbReference>
<dbReference type="InterPro" id="IPR043502">
    <property type="entry name" value="DNA/RNA_pol_sf"/>
</dbReference>
<feature type="region of interest" description="Disordered" evidence="1">
    <location>
        <begin position="819"/>
        <end position="849"/>
    </location>
</feature>
<proteinExistence type="predicted"/>
<feature type="domain" description="Endonuclease/exonuclease/phosphatase" evidence="3">
    <location>
        <begin position="112"/>
        <end position="202"/>
    </location>
</feature>
<organism evidence="4 5">
    <name type="scientific">Branchiostoma lanceolatum</name>
    <name type="common">Common lancelet</name>
    <name type="synonym">Amphioxus lanceolatum</name>
    <dbReference type="NCBI Taxonomy" id="7740"/>
    <lineage>
        <taxon>Eukaryota</taxon>
        <taxon>Metazoa</taxon>
        <taxon>Chordata</taxon>
        <taxon>Cephalochordata</taxon>
        <taxon>Leptocardii</taxon>
        <taxon>Amphioxiformes</taxon>
        <taxon>Branchiostomatidae</taxon>
        <taxon>Branchiostoma</taxon>
    </lineage>
</organism>
<dbReference type="Proteomes" id="UP000838412">
    <property type="component" value="Chromosome 4"/>
</dbReference>
<dbReference type="EMBL" id="OV696689">
    <property type="protein sequence ID" value="CAH1263690.1"/>
    <property type="molecule type" value="Genomic_DNA"/>
</dbReference>
<evidence type="ECO:0000313" key="5">
    <source>
        <dbReference type="Proteomes" id="UP000838412"/>
    </source>
</evidence>
<evidence type="ECO:0000256" key="1">
    <source>
        <dbReference type="SAM" id="MobiDB-lite"/>
    </source>
</evidence>
<dbReference type="AlphaFoldDB" id="A0A8J9ZUP0"/>
<dbReference type="PANTHER" id="PTHR36688:SF1">
    <property type="entry name" value="ENDONUCLEASE_EXONUCLEASE_PHOSPHATASE DOMAIN-CONTAINING PROTEIN"/>
    <property type="match status" value="1"/>
</dbReference>
<accession>A0A8J9ZUP0</accession>
<dbReference type="OrthoDB" id="409048at2759"/>
<dbReference type="InterPro" id="IPR052560">
    <property type="entry name" value="RdDP_mobile_element"/>
</dbReference>
<gene>
    <name evidence="4" type="primary">Hypp2745</name>
    <name evidence="4" type="ORF">BLAG_LOCUS18300</name>
</gene>
<feature type="region of interest" description="Disordered" evidence="1">
    <location>
        <begin position="866"/>
        <end position="893"/>
    </location>
</feature>
<dbReference type="InterPro" id="IPR036691">
    <property type="entry name" value="Endo/exonu/phosph_ase_sf"/>
</dbReference>
<feature type="domain" description="Reverse transcriptase" evidence="2">
    <location>
        <begin position="468"/>
        <end position="702"/>
    </location>
</feature>
<dbReference type="InterPro" id="IPR005135">
    <property type="entry name" value="Endo/exonuclease/phosphatase"/>
</dbReference>
<sequence length="973" mass="110012">MKFDVTSFNTEGLSAAKKDLLAELDTDVLCLQETHKTTAPLKIPGMNLVIFHGSPVHGSAIYVRDRTTVKGSSDHSANGLEILRVKTDKVTITSVYKPPTVPFKWPQDLPASNGAHLVIGDFNSHSTSWGYGNTNKDGELVEEWALDKDLVLLNRAKDKPSFHSARWRRGYNPDLAFVSSRHRQNFQRSVGNPVPKSQHRPITVHLTPVVSPTTNSKPRPRFNYRRANWEAFTADLETGIEDVDPTPESYDSFQRLVWKTAKENIPRGCRKQYIPGLTETSKEIYTRYINSYEVDPLAEETIELGENLLASLSDTRKERWQETIDELDMSQNSKKAWSTIKKLNSDKEPDQRTAAVTPNQVAKQLLDNGKPLNKERGYVKKMKEEMSRVLEDSDEMFLPFSHEELIEGLKHLKLGKAPGLDGISSEMIKHFGLKTLEWLLALLNSCAHGTQLPKIWRRTKVVALLKPNKDPSLPKSYRPISLLCILFKLYERLIMARIKPTVEKHLTPDQCGFREGRSCCGQVLNLTQFIEDGFEAGMVTGAVFVDLTAAYDTVNHRALLTKVASMTKNVRVVRIIESLLTNRRFFVEMDGKRSRWRAQKNGLPQGSVLAPMLFNIYTNDQPTFNNIRRFIYADDLCLATQAKSFESIEKRLTDALEILSGYYRSWFLNANPGKTQVCAFHLNNHAATRKLKITWEGKELENTPYPVYLGVTLDRTLSFREHVTKLRKKVSSRNNLLSNLANSSWGADPKTLKQTALALCYSTAEYCAAVWERSSHAPKADVELNRACRTITGNLKATPLSALYTLAGICPPGIRRDVQARAERDKQQKDPRHPLHGHQEVPRRLRSRHSFMTVRGLEGKTPQTLRTEMWKRSDPNNNKALPPPSESLPPGADLPRRTWVALNRARAKVARTGDNLLRWGKINSAACGCGEDPQTLQHLMNSCRLSTSTCTDTDLREANEVALSWTEIHCDKL</sequence>
<dbReference type="GO" id="GO:0003824">
    <property type="term" value="F:catalytic activity"/>
    <property type="evidence" value="ECO:0007669"/>
    <property type="project" value="InterPro"/>
</dbReference>
<dbReference type="PANTHER" id="PTHR36688">
    <property type="entry name" value="ENDO/EXONUCLEASE/PHOSPHATASE DOMAIN-CONTAINING PROTEIN"/>
    <property type="match status" value="1"/>
</dbReference>
<dbReference type="Pfam" id="PF00078">
    <property type="entry name" value="RVT_1"/>
    <property type="match status" value="1"/>
</dbReference>
<evidence type="ECO:0000259" key="3">
    <source>
        <dbReference type="Pfam" id="PF14529"/>
    </source>
</evidence>
<reference evidence="4" key="1">
    <citation type="submission" date="2022-01" db="EMBL/GenBank/DDBJ databases">
        <authorList>
            <person name="Braso-Vives M."/>
        </authorList>
    </citation>
    <scope>NUCLEOTIDE SEQUENCE</scope>
</reference>
<protein>
    <submittedName>
        <fullName evidence="4">Hypp2745 protein</fullName>
    </submittedName>
</protein>
<dbReference type="SUPFAM" id="SSF56219">
    <property type="entry name" value="DNase I-like"/>
    <property type="match status" value="1"/>
</dbReference>
<dbReference type="Pfam" id="PF14529">
    <property type="entry name" value="Exo_endo_phos_2"/>
    <property type="match status" value="1"/>
</dbReference>
<dbReference type="InterPro" id="IPR000477">
    <property type="entry name" value="RT_dom"/>
</dbReference>
<dbReference type="SUPFAM" id="SSF56672">
    <property type="entry name" value="DNA/RNA polymerases"/>
    <property type="match status" value="1"/>
</dbReference>
<evidence type="ECO:0000313" key="4">
    <source>
        <dbReference type="EMBL" id="CAH1263690.1"/>
    </source>
</evidence>
<name>A0A8J9ZUP0_BRALA</name>
<dbReference type="CDD" id="cd01650">
    <property type="entry name" value="RT_nLTR_like"/>
    <property type="match status" value="1"/>
</dbReference>
<feature type="compositionally biased region" description="Basic and acidic residues" evidence="1">
    <location>
        <begin position="819"/>
        <end position="843"/>
    </location>
</feature>